<dbReference type="PANTHER" id="PTHR24379">
    <property type="entry name" value="KRAB AND ZINC FINGER DOMAIN-CONTAINING"/>
    <property type="match status" value="1"/>
</dbReference>
<dbReference type="SMART" id="SM00868">
    <property type="entry name" value="zf-AD"/>
    <property type="match status" value="2"/>
</dbReference>
<dbReference type="Gene3D" id="3.40.1800.20">
    <property type="match status" value="1"/>
</dbReference>
<dbReference type="InterPro" id="IPR013087">
    <property type="entry name" value="Znf_C2H2_type"/>
</dbReference>
<evidence type="ECO:0000256" key="2">
    <source>
        <dbReference type="ARBA" id="ARBA00022737"/>
    </source>
</evidence>
<reference evidence="11" key="1">
    <citation type="submission" date="2025-08" db="UniProtKB">
        <authorList>
            <consortium name="RefSeq"/>
        </authorList>
    </citation>
    <scope>IDENTIFICATION</scope>
    <source>
        <tissue evidence="11">Gonads</tissue>
    </source>
</reference>
<dbReference type="GO" id="GO:0008270">
    <property type="term" value="F:zinc ion binding"/>
    <property type="evidence" value="ECO:0007669"/>
    <property type="project" value="UniProtKB-UniRule"/>
</dbReference>
<evidence type="ECO:0000313" key="11">
    <source>
        <dbReference type="RefSeq" id="XP_030764347.1"/>
    </source>
</evidence>
<dbReference type="Pfam" id="PF07776">
    <property type="entry name" value="zf-AD"/>
    <property type="match status" value="1"/>
</dbReference>
<feature type="binding site" evidence="6">
    <location>
        <position position="9"/>
    </location>
    <ligand>
        <name>Zn(2+)</name>
        <dbReference type="ChEBI" id="CHEBI:29105"/>
    </ligand>
</feature>
<feature type="binding site" evidence="6">
    <location>
        <position position="48"/>
    </location>
    <ligand>
        <name>Zn(2+)</name>
        <dbReference type="ChEBI" id="CHEBI:29105"/>
    </ligand>
</feature>
<gene>
    <name evidence="11" type="primary">LOC115888695</name>
</gene>
<protein>
    <submittedName>
        <fullName evidence="11">Zinc finger protein 808-like isoform X1</fullName>
    </submittedName>
</protein>
<dbReference type="PROSITE" id="PS50157">
    <property type="entry name" value="ZINC_FINGER_C2H2_2"/>
    <property type="match status" value="7"/>
</dbReference>
<dbReference type="Gene3D" id="3.30.160.60">
    <property type="entry name" value="Classic Zinc Finger"/>
    <property type="match status" value="5"/>
</dbReference>
<feature type="domain" description="C2H2-type" evidence="8">
    <location>
        <begin position="551"/>
        <end position="579"/>
    </location>
</feature>
<evidence type="ECO:0000256" key="5">
    <source>
        <dbReference type="PROSITE-ProRule" id="PRU00042"/>
    </source>
</evidence>
<dbReference type="PANTHER" id="PTHR24379:SF121">
    <property type="entry name" value="C2H2-TYPE DOMAIN-CONTAINING PROTEIN"/>
    <property type="match status" value="1"/>
</dbReference>
<evidence type="ECO:0000256" key="3">
    <source>
        <dbReference type="ARBA" id="ARBA00022771"/>
    </source>
</evidence>
<feature type="domain" description="C2H2-type" evidence="8">
    <location>
        <begin position="493"/>
        <end position="522"/>
    </location>
</feature>
<name>A0A6J2YLU5_SITOR</name>
<dbReference type="RefSeq" id="XP_030764347.1">
    <property type="nucleotide sequence ID" value="XM_030908487.1"/>
</dbReference>
<accession>A0A6J2YLU5</accession>
<evidence type="ECO:0000256" key="4">
    <source>
        <dbReference type="ARBA" id="ARBA00022833"/>
    </source>
</evidence>
<evidence type="ECO:0000259" key="8">
    <source>
        <dbReference type="PROSITE" id="PS50157"/>
    </source>
</evidence>
<dbReference type="AlphaFoldDB" id="A0A6J2YLU5"/>
<dbReference type="InterPro" id="IPR036236">
    <property type="entry name" value="Znf_C2H2_sf"/>
</dbReference>
<feature type="binding site" evidence="6">
    <location>
        <position position="6"/>
    </location>
    <ligand>
        <name>Zn(2+)</name>
        <dbReference type="ChEBI" id="CHEBI:29105"/>
    </ligand>
</feature>
<keyword evidence="3 5" id="KW-0863">Zinc-finger</keyword>
<dbReference type="PROSITE" id="PS00028">
    <property type="entry name" value="ZINC_FINGER_C2H2_1"/>
    <property type="match status" value="8"/>
</dbReference>
<dbReference type="SUPFAM" id="SSF57716">
    <property type="entry name" value="Glucocorticoid receptor-like (DNA-binding domain)"/>
    <property type="match status" value="1"/>
</dbReference>
<sequence length="1094" mass="126373">MNTKLCRTCGHAGEDYIDIFKTDGLKHKIETCLPLIIDLHSLLPDSICKKCHNKIESFYVFTKNCLQNIIILESKLDIEQSCLKSQRRKDKSCLASISLSKECKSVQTEDISFNESHSISSLSSQNFCYRDDSDEVNHRSERGNKHKRKGEHIESTWTKIRRSNSGNRRKCNQDDEFMDGFNLHDASMEKKDLPDLVNINDLIKTEPLDESPDKTPSLHPTFICPNCPAIFSNKNDLFLHLQLNHSDESVFLCGVCLYQVDTRSKLKDHVEKCMLKSPVSTKFYCEVCYFGEDNFKVLENHVLFHKFLIEACQKEVRNFDPEDYIAINSNLNKVHSSPVKYFTCLECNRSDFDTFSKFSAHRRSDHSIYHCDLCSKFYEHKSLLWKHVTQKHKNHPCVTCQICFKTNSSKYRLAQHFRKRHNNFLENDNFVDPVDKDHDVQEDFEEGHTDCDSNSLKTFSEHESSNSLDKKIAAIETHVSSDVYDNIKDEGVLKCLKCSKTFTKQALLDSHQENCSSSLQKGSLTKCKTCAKVFRDRKRLARHIINHHSDYNCEICKEQFQSKCDIVSHIRFEHPSSHLECSVCENILRCQKDLLGHLGNHENSYVCQFCADTLDSKMKLKMHILSMHHQLLSLSCSFCLKRFENQKILRDHVTCVHKHQLNPLTSCPVCGNHYGSKRKTLDHVKKSHGSTFKVCRICLELFDSETQLEDHVKLVHIKHSVPNNVQSKTSTKPCDLLKSEESNSNCDAITIGMDYLNSASEYTDSEEYDDHRSVDLNEKQRHLDQQLSNSNEEKMILLEKRLVAKETRDIIDESSKNKNHLYKALKQSDGLKSSKDKPKDKIIQSPDSTKFSTNNFKRTVYVESNDPAWCQICHKSFPAKKHLWQHFIRCHKKDSATVCGICLKINTDYETLQKHLRSTHMDLLDGSKFICRICGRYHNANTKLQHHMAIHVNFDWNLLDAFPPLKSFSLNSKLSNMKQEDNHNSDYSQVYGNSETLSTLSQQNQENNQMGSDTDEEDTRDNEVKNFQNQPENYKKNIRNFLRPKAEELDSAIESITSSLKQEIIDLTDDLSDSDQIVHSQNETEIESAVGSIL</sequence>
<dbReference type="GeneID" id="115888695"/>
<feature type="binding site" evidence="6">
    <location>
        <position position="51"/>
    </location>
    <ligand>
        <name>Zn(2+)</name>
        <dbReference type="ChEBI" id="CHEBI:29105"/>
    </ligand>
</feature>
<keyword evidence="1 6" id="KW-0479">Metal-binding</keyword>
<keyword evidence="10" id="KW-1185">Reference proteome</keyword>
<evidence type="ECO:0000256" key="6">
    <source>
        <dbReference type="PROSITE-ProRule" id="PRU01263"/>
    </source>
</evidence>
<keyword evidence="2" id="KW-0677">Repeat</keyword>
<dbReference type="Proteomes" id="UP000504635">
    <property type="component" value="Unplaced"/>
</dbReference>
<keyword evidence="4 6" id="KW-0862">Zinc</keyword>
<dbReference type="PROSITE" id="PS51915">
    <property type="entry name" value="ZAD"/>
    <property type="match status" value="1"/>
</dbReference>
<feature type="domain" description="C2H2-type" evidence="8">
    <location>
        <begin position="525"/>
        <end position="552"/>
    </location>
</feature>
<feature type="region of interest" description="Disordered" evidence="7">
    <location>
        <begin position="826"/>
        <end position="848"/>
    </location>
</feature>
<evidence type="ECO:0000256" key="1">
    <source>
        <dbReference type="ARBA" id="ARBA00022723"/>
    </source>
</evidence>
<dbReference type="KEGG" id="soy:115888695"/>
<feature type="domain" description="C2H2-type" evidence="8">
    <location>
        <begin position="369"/>
        <end position="392"/>
    </location>
</feature>
<feature type="domain" description="C2H2-type" evidence="8">
    <location>
        <begin position="634"/>
        <end position="662"/>
    </location>
</feature>
<dbReference type="InParanoid" id="A0A6J2YLU5"/>
<feature type="compositionally biased region" description="Polar residues" evidence="7">
    <location>
        <begin position="1003"/>
        <end position="1012"/>
    </location>
</feature>
<evidence type="ECO:0000256" key="7">
    <source>
        <dbReference type="SAM" id="MobiDB-lite"/>
    </source>
</evidence>
<feature type="compositionally biased region" description="Basic and acidic residues" evidence="7">
    <location>
        <begin position="832"/>
        <end position="842"/>
    </location>
</feature>
<dbReference type="InterPro" id="IPR012934">
    <property type="entry name" value="Znf_AD"/>
</dbReference>
<dbReference type="OrthoDB" id="427030at2759"/>
<evidence type="ECO:0000259" key="9">
    <source>
        <dbReference type="PROSITE" id="PS51915"/>
    </source>
</evidence>
<feature type="domain" description="ZAD" evidence="9">
    <location>
        <begin position="4"/>
        <end position="75"/>
    </location>
</feature>
<dbReference type="SUPFAM" id="SSF57667">
    <property type="entry name" value="beta-beta-alpha zinc fingers"/>
    <property type="match status" value="2"/>
</dbReference>
<feature type="domain" description="C2H2-type" evidence="8">
    <location>
        <begin position="929"/>
        <end position="951"/>
    </location>
</feature>
<feature type="region of interest" description="Disordered" evidence="7">
    <location>
        <begin position="1003"/>
        <end position="1028"/>
    </location>
</feature>
<feature type="domain" description="C2H2-type" evidence="8">
    <location>
        <begin position="222"/>
        <end position="250"/>
    </location>
</feature>
<organism evidence="10 11">
    <name type="scientific">Sitophilus oryzae</name>
    <name type="common">Rice weevil</name>
    <name type="synonym">Curculio oryzae</name>
    <dbReference type="NCBI Taxonomy" id="7048"/>
    <lineage>
        <taxon>Eukaryota</taxon>
        <taxon>Metazoa</taxon>
        <taxon>Ecdysozoa</taxon>
        <taxon>Arthropoda</taxon>
        <taxon>Hexapoda</taxon>
        <taxon>Insecta</taxon>
        <taxon>Pterygota</taxon>
        <taxon>Neoptera</taxon>
        <taxon>Endopterygota</taxon>
        <taxon>Coleoptera</taxon>
        <taxon>Polyphaga</taxon>
        <taxon>Cucujiformia</taxon>
        <taxon>Curculionidae</taxon>
        <taxon>Dryophthorinae</taxon>
        <taxon>Sitophilus</taxon>
    </lineage>
</organism>
<dbReference type="SMART" id="SM00355">
    <property type="entry name" value="ZnF_C2H2"/>
    <property type="match status" value="16"/>
</dbReference>
<evidence type="ECO:0000313" key="10">
    <source>
        <dbReference type="Proteomes" id="UP000504635"/>
    </source>
</evidence>
<dbReference type="GO" id="GO:0005634">
    <property type="term" value="C:nucleus"/>
    <property type="evidence" value="ECO:0007669"/>
    <property type="project" value="InterPro"/>
</dbReference>
<proteinExistence type="predicted"/>